<proteinExistence type="predicted"/>
<evidence type="ECO:0000256" key="1">
    <source>
        <dbReference type="SAM" id="MobiDB-lite"/>
    </source>
</evidence>
<organism evidence="3 4">
    <name type="scientific">Echeneis naucrates</name>
    <name type="common">Live sharksucker</name>
    <dbReference type="NCBI Taxonomy" id="173247"/>
    <lineage>
        <taxon>Eukaryota</taxon>
        <taxon>Metazoa</taxon>
        <taxon>Chordata</taxon>
        <taxon>Craniata</taxon>
        <taxon>Vertebrata</taxon>
        <taxon>Euteleostomi</taxon>
        <taxon>Actinopterygii</taxon>
        <taxon>Neopterygii</taxon>
        <taxon>Teleostei</taxon>
        <taxon>Neoteleostei</taxon>
        <taxon>Acanthomorphata</taxon>
        <taxon>Carangaria</taxon>
        <taxon>Carangiformes</taxon>
        <taxon>Echeneidae</taxon>
        <taxon>Echeneis</taxon>
    </lineage>
</organism>
<dbReference type="PANTHER" id="PTHR23389:SF21">
    <property type="entry name" value="ATPASE FAMILY AAA DOMAIN-CONTAINING PROTEIN 5"/>
    <property type="match status" value="1"/>
</dbReference>
<dbReference type="GO" id="GO:0003677">
    <property type="term" value="F:DNA binding"/>
    <property type="evidence" value="ECO:0007669"/>
    <property type="project" value="TreeGrafter"/>
</dbReference>
<dbReference type="CDD" id="cd00009">
    <property type="entry name" value="AAA"/>
    <property type="match status" value="1"/>
</dbReference>
<dbReference type="SUPFAM" id="SSF52540">
    <property type="entry name" value="P-loop containing nucleoside triphosphate hydrolases"/>
    <property type="match status" value="1"/>
</dbReference>
<dbReference type="GO" id="GO:0061860">
    <property type="term" value="F:DNA clamp unloader activity"/>
    <property type="evidence" value="ECO:0007669"/>
    <property type="project" value="TreeGrafter"/>
</dbReference>
<sequence>MNMKTSSSHRTHICGQKHAQIAPIFFKQSGSKRRSDGDLESQKGGRPPHRGDLPKVTSQRWLTTSAVSPLKQEEGFSQSARRKQLSPSSLYSCLEDITASNPEFPVQTVFSTLQRKARETLQDGSTGETMCQAVHGVTVCPFHSLQTLLCPVQNSRFEDHLWTERYSPQCSSEVIGNSASVNTLHSWLKKWKLRAISEERMKTEERKDDSWDCGDFQGEAGAEDNPKDPLCNTMLITGPPGVGKTASVYACAQELGFKVFEVNCSSQRNGRHVLSQLKEATQSHLVETSEKDPLKPAYLNNYNRSSRTAIPEALPGRKGTHSSGANPGTVTLAAFFKMKAKADHLQFGGLVPCEKPDSKKLSSSSPGCGQTVAQSKKTATSLILFEEVDVIFSDDVGFLTAIKTFMTTTKRPVILTTNDPLFGQRFNGNFEEVIFKPPSVVNICSYLQLVCLVENVRLELEDVRALLTLTCGDVRRCLLQLQLWVHSGDGQASLSIPLLYTNLELLLPFGTEQTSVQHQYTSATSKSVQTISRLSRRNQIATSKFGGTTLSSMLTHKPPRTSLSLRWHSKRPCPSDKSEQTSKGAADCLNALSDFFDLLSCLDVTLPAEAQLDSGSWRPEAFAWTGAEIKDGLLDEISDEGGWNWSQKRLLDIQAAAEGFGFHRCWGQMSTAWAETQKYTQELEDTQQEGQVDRLIFSATPKRQSLRFSIQPLCAQRCASVLRSEPLSLLGNSRAISVDYMPVLRYICRFHRAQSQKEKSGRCLKYLSRKHLGLSKSTFHLLAEDFP</sequence>
<feature type="compositionally biased region" description="Basic and acidic residues" evidence="1">
    <location>
        <begin position="33"/>
        <end position="53"/>
    </location>
</feature>
<feature type="domain" description="AAA+ ATPase" evidence="2">
    <location>
        <begin position="230"/>
        <end position="439"/>
    </location>
</feature>
<dbReference type="Proteomes" id="UP000472264">
    <property type="component" value="Chromosome 1"/>
</dbReference>
<dbReference type="InterPro" id="IPR027417">
    <property type="entry name" value="P-loop_NTPase"/>
</dbReference>
<dbReference type="Gene3D" id="3.40.50.300">
    <property type="entry name" value="P-loop containing nucleotide triphosphate hydrolases"/>
    <property type="match status" value="1"/>
</dbReference>
<dbReference type="InterPro" id="IPR003593">
    <property type="entry name" value="AAA+_ATPase"/>
</dbReference>
<dbReference type="SMART" id="SM00382">
    <property type="entry name" value="AAA"/>
    <property type="match status" value="1"/>
</dbReference>
<reference evidence="3" key="3">
    <citation type="submission" date="2025-09" db="UniProtKB">
        <authorList>
            <consortium name="Ensembl"/>
        </authorList>
    </citation>
    <scope>IDENTIFICATION</scope>
</reference>
<dbReference type="Pfam" id="PF00004">
    <property type="entry name" value="AAA"/>
    <property type="match status" value="1"/>
</dbReference>
<evidence type="ECO:0000313" key="3">
    <source>
        <dbReference type="Ensembl" id="ENSENLP00000052570.1"/>
    </source>
</evidence>
<reference evidence="3" key="2">
    <citation type="submission" date="2025-08" db="UniProtKB">
        <authorList>
            <consortium name="Ensembl"/>
        </authorList>
    </citation>
    <scope>IDENTIFICATION</scope>
</reference>
<dbReference type="AlphaFoldDB" id="A0A665X8D6"/>
<dbReference type="GO" id="GO:0005634">
    <property type="term" value="C:nucleus"/>
    <property type="evidence" value="ECO:0007669"/>
    <property type="project" value="TreeGrafter"/>
</dbReference>
<reference evidence="3" key="1">
    <citation type="submission" date="2021-04" db="EMBL/GenBank/DDBJ databases">
        <authorList>
            <consortium name="Wellcome Sanger Institute Data Sharing"/>
        </authorList>
    </citation>
    <scope>NUCLEOTIDE SEQUENCE [LARGE SCALE GENOMIC DNA]</scope>
</reference>
<evidence type="ECO:0000313" key="4">
    <source>
        <dbReference type="Proteomes" id="UP000472264"/>
    </source>
</evidence>
<accession>A0A665X8D6</accession>
<dbReference type="GO" id="GO:0005524">
    <property type="term" value="F:ATP binding"/>
    <property type="evidence" value="ECO:0007669"/>
    <property type="project" value="InterPro"/>
</dbReference>
<protein>
    <submittedName>
        <fullName evidence="3">ATPase family AAA domain containing 5b</fullName>
    </submittedName>
</protein>
<dbReference type="PANTHER" id="PTHR23389">
    <property type="entry name" value="CHROMOSOME TRANSMISSION FIDELITY FACTOR 18"/>
    <property type="match status" value="1"/>
</dbReference>
<name>A0A665X8D6_ECHNA</name>
<feature type="region of interest" description="Disordered" evidence="1">
    <location>
        <begin position="26"/>
        <end position="59"/>
    </location>
</feature>
<gene>
    <name evidence="3" type="primary">atad5b</name>
</gene>
<dbReference type="GO" id="GO:0016887">
    <property type="term" value="F:ATP hydrolysis activity"/>
    <property type="evidence" value="ECO:0007669"/>
    <property type="project" value="InterPro"/>
</dbReference>
<dbReference type="Ensembl" id="ENSENLT00000053837.1">
    <property type="protein sequence ID" value="ENSENLP00000052570.1"/>
    <property type="gene ID" value="ENSENLG00000021976.1"/>
</dbReference>
<keyword evidence="4" id="KW-1185">Reference proteome</keyword>
<dbReference type="InParanoid" id="A0A665X8D6"/>
<dbReference type="OMA" id="AVCVDYM"/>
<dbReference type="InterPro" id="IPR003959">
    <property type="entry name" value="ATPase_AAA_core"/>
</dbReference>
<evidence type="ECO:0000259" key="2">
    <source>
        <dbReference type="SMART" id="SM00382"/>
    </source>
</evidence>